<dbReference type="AlphaFoldDB" id="A0A1G6UNN2"/>
<dbReference type="InterPro" id="IPR000843">
    <property type="entry name" value="HTH_LacI"/>
</dbReference>
<keyword evidence="2" id="KW-0238">DNA-binding</keyword>
<dbReference type="RefSeq" id="WP_091240436.1">
    <property type="nucleotide sequence ID" value="NZ_FNAG01000002.1"/>
</dbReference>
<accession>A0A1G6UNN2</accession>
<evidence type="ECO:0000256" key="2">
    <source>
        <dbReference type="ARBA" id="ARBA00023125"/>
    </source>
</evidence>
<organism evidence="5 6">
    <name type="scientific">Aquimonas voraii</name>
    <dbReference type="NCBI Taxonomy" id="265719"/>
    <lineage>
        <taxon>Bacteria</taxon>
        <taxon>Pseudomonadati</taxon>
        <taxon>Pseudomonadota</taxon>
        <taxon>Gammaproteobacteria</taxon>
        <taxon>Lysobacterales</taxon>
        <taxon>Lysobacteraceae</taxon>
        <taxon>Aquimonas</taxon>
    </lineage>
</organism>
<dbReference type="Proteomes" id="UP000199603">
    <property type="component" value="Unassembled WGS sequence"/>
</dbReference>
<dbReference type="SMART" id="SM00354">
    <property type="entry name" value="HTH_LACI"/>
    <property type="match status" value="1"/>
</dbReference>
<keyword evidence="3" id="KW-0804">Transcription</keyword>
<dbReference type="PROSITE" id="PS00356">
    <property type="entry name" value="HTH_LACI_1"/>
    <property type="match status" value="1"/>
</dbReference>
<dbReference type="SUPFAM" id="SSF53822">
    <property type="entry name" value="Periplasmic binding protein-like I"/>
    <property type="match status" value="1"/>
</dbReference>
<dbReference type="InterPro" id="IPR028082">
    <property type="entry name" value="Peripla_BP_I"/>
</dbReference>
<dbReference type="PRINTS" id="PR00036">
    <property type="entry name" value="HTHLACI"/>
</dbReference>
<keyword evidence="1" id="KW-0805">Transcription regulation</keyword>
<dbReference type="STRING" id="265719.SAMN04488509_102425"/>
<dbReference type="EMBL" id="FNAG01000002">
    <property type="protein sequence ID" value="SDD42998.1"/>
    <property type="molecule type" value="Genomic_DNA"/>
</dbReference>
<dbReference type="PANTHER" id="PTHR30146">
    <property type="entry name" value="LACI-RELATED TRANSCRIPTIONAL REPRESSOR"/>
    <property type="match status" value="1"/>
</dbReference>
<dbReference type="GO" id="GO:0003700">
    <property type="term" value="F:DNA-binding transcription factor activity"/>
    <property type="evidence" value="ECO:0007669"/>
    <property type="project" value="TreeGrafter"/>
</dbReference>
<sequence>MTGRVTIDDVAEAAGVSPKTVSRVINNEPNVREQTRQRVRTAIEKLDFRPDPSARSLAASRSYLIGVVYDNPSDSYLMEIISGVLDTCQAQHYQTLLCPLRFDRADLLREVDSMLAQSRPGGLVLTPPLTDDDALLAHLRERGVPFACISPKRPEGCGVTFDERQAARDITAHLIELGHRRIAHVCGHVAHGASRWRVDGYRDALLGAGIAFDPELLVQGEFSFDSGMQAARILLDLEDAPTAIFAANDDMAAGVVRVALERGLSVPGELSVCGFDDIPIARQIFPALSTVHQPAREMGATAAAELLKCMRDPGQAEMRRVPYSLCLRASSGPAPKSRRVVRHLR</sequence>
<dbReference type="SUPFAM" id="SSF47413">
    <property type="entry name" value="lambda repressor-like DNA-binding domains"/>
    <property type="match status" value="1"/>
</dbReference>
<dbReference type="InterPro" id="IPR010982">
    <property type="entry name" value="Lambda_DNA-bd_dom_sf"/>
</dbReference>
<reference evidence="5 6" key="1">
    <citation type="submission" date="2016-10" db="EMBL/GenBank/DDBJ databases">
        <authorList>
            <person name="de Groot N.N."/>
        </authorList>
    </citation>
    <scope>NUCLEOTIDE SEQUENCE [LARGE SCALE GENOMIC DNA]</scope>
    <source>
        <strain evidence="5 6">DSM 16957</strain>
    </source>
</reference>
<dbReference type="GO" id="GO:0000976">
    <property type="term" value="F:transcription cis-regulatory region binding"/>
    <property type="evidence" value="ECO:0007669"/>
    <property type="project" value="TreeGrafter"/>
</dbReference>
<dbReference type="InterPro" id="IPR046335">
    <property type="entry name" value="LacI/GalR-like_sensor"/>
</dbReference>
<evidence type="ECO:0000259" key="4">
    <source>
        <dbReference type="PROSITE" id="PS50932"/>
    </source>
</evidence>
<protein>
    <submittedName>
        <fullName evidence="5">Transcriptional regulator, LacI family</fullName>
    </submittedName>
</protein>
<evidence type="ECO:0000256" key="1">
    <source>
        <dbReference type="ARBA" id="ARBA00023015"/>
    </source>
</evidence>
<dbReference type="PROSITE" id="PS50932">
    <property type="entry name" value="HTH_LACI_2"/>
    <property type="match status" value="1"/>
</dbReference>
<keyword evidence="6" id="KW-1185">Reference proteome</keyword>
<feature type="domain" description="HTH lacI-type" evidence="4">
    <location>
        <begin position="5"/>
        <end position="59"/>
    </location>
</feature>
<gene>
    <name evidence="5" type="ORF">SAMN04488509_102425</name>
</gene>
<evidence type="ECO:0000313" key="5">
    <source>
        <dbReference type="EMBL" id="SDD42998.1"/>
    </source>
</evidence>
<dbReference type="Pfam" id="PF00356">
    <property type="entry name" value="LacI"/>
    <property type="match status" value="1"/>
</dbReference>
<dbReference type="CDD" id="cd01545">
    <property type="entry name" value="PBP1_SalR"/>
    <property type="match status" value="1"/>
</dbReference>
<evidence type="ECO:0000256" key="3">
    <source>
        <dbReference type="ARBA" id="ARBA00023163"/>
    </source>
</evidence>
<dbReference type="OrthoDB" id="9798934at2"/>
<dbReference type="PANTHER" id="PTHR30146:SF153">
    <property type="entry name" value="LACTOSE OPERON REPRESSOR"/>
    <property type="match status" value="1"/>
</dbReference>
<dbReference type="Gene3D" id="1.10.260.40">
    <property type="entry name" value="lambda repressor-like DNA-binding domains"/>
    <property type="match status" value="1"/>
</dbReference>
<dbReference type="CDD" id="cd01392">
    <property type="entry name" value="HTH_LacI"/>
    <property type="match status" value="1"/>
</dbReference>
<evidence type="ECO:0000313" key="6">
    <source>
        <dbReference type="Proteomes" id="UP000199603"/>
    </source>
</evidence>
<dbReference type="Pfam" id="PF13377">
    <property type="entry name" value="Peripla_BP_3"/>
    <property type="match status" value="1"/>
</dbReference>
<name>A0A1G6UNN2_9GAMM</name>
<proteinExistence type="predicted"/>
<dbReference type="Gene3D" id="3.40.50.2300">
    <property type="match status" value="2"/>
</dbReference>